<keyword evidence="5" id="KW-0862">Zinc</keyword>
<organism evidence="12">
    <name type="scientific">Brugia timori</name>
    <dbReference type="NCBI Taxonomy" id="42155"/>
    <lineage>
        <taxon>Eukaryota</taxon>
        <taxon>Metazoa</taxon>
        <taxon>Ecdysozoa</taxon>
        <taxon>Nematoda</taxon>
        <taxon>Chromadorea</taxon>
        <taxon>Rhabditida</taxon>
        <taxon>Spirurina</taxon>
        <taxon>Spiruromorpha</taxon>
        <taxon>Filarioidea</taxon>
        <taxon>Onchocercidae</taxon>
        <taxon>Brugia</taxon>
    </lineage>
</organism>
<feature type="compositionally biased region" description="Low complexity" evidence="7">
    <location>
        <begin position="228"/>
        <end position="239"/>
    </location>
</feature>
<evidence type="ECO:0000256" key="6">
    <source>
        <dbReference type="PROSITE-ProRule" id="PRU01371"/>
    </source>
</evidence>
<feature type="compositionally biased region" description="Basic and acidic residues" evidence="7">
    <location>
        <begin position="247"/>
        <end position="256"/>
    </location>
</feature>
<keyword evidence="8" id="KW-0472">Membrane</keyword>
<evidence type="ECO:0000256" key="1">
    <source>
        <dbReference type="ARBA" id="ARBA00010843"/>
    </source>
</evidence>
<feature type="compositionally biased region" description="Polar residues" evidence="7">
    <location>
        <begin position="264"/>
        <end position="278"/>
    </location>
</feature>
<feature type="domain" description="C2HC/C3H-type" evidence="9">
    <location>
        <begin position="10"/>
        <end position="39"/>
    </location>
</feature>
<dbReference type="PANTHER" id="PTHR13555">
    <property type="entry name" value="C2H2 ZINC FINGER CGI-62-RELATED"/>
    <property type="match status" value="1"/>
</dbReference>
<evidence type="ECO:0000313" key="12">
    <source>
        <dbReference type="WBParaSite" id="BTMF_0000084501-mRNA-1"/>
    </source>
</evidence>
<keyword evidence="3" id="KW-0677">Repeat</keyword>
<feature type="compositionally biased region" description="Basic and acidic residues" evidence="7">
    <location>
        <begin position="309"/>
        <end position="328"/>
    </location>
</feature>
<dbReference type="PANTHER" id="PTHR13555:SF25">
    <property type="entry name" value="ZINC FINGER C2HC DOMAIN-CONTAINING PROTEIN 1A"/>
    <property type="match status" value="1"/>
</dbReference>
<evidence type="ECO:0000256" key="3">
    <source>
        <dbReference type="ARBA" id="ARBA00022737"/>
    </source>
</evidence>
<keyword evidence="8" id="KW-0812">Transmembrane</keyword>
<evidence type="ECO:0000256" key="8">
    <source>
        <dbReference type="SAM" id="Phobius"/>
    </source>
</evidence>
<evidence type="ECO:0000313" key="10">
    <source>
        <dbReference type="EMBL" id="VDO07015.1"/>
    </source>
</evidence>
<keyword evidence="8" id="KW-1133">Transmembrane helix</keyword>
<dbReference type="AlphaFoldDB" id="A0A0R3Q3H7"/>
<dbReference type="Pfam" id="PF13913">
    <property type="entry name" value="zf-C2HC_2"/>
    <property type="match status" value="2"/>
</dbReference>
<keyword evidence="11" id="KW-1185">Reference proteome</keyword>
<comment type="similarity">
    <text evidence="1">Belongs to the ZC2HC1 family.</text>
</comment>
<dbReference type="STRING" id="42155.A0A0R3Q3H7"/>
<feature type="transmembrane region" description="Helical" evidence="8">
    <location>
        <begin position="120"/>
        <end position="141"/>
    </location>
</feature>
<dbReference type="Gene3D" id="3.30.160.60">
    <property type="entry name" value="Classic Zinc Finger"/>
    <property type="match status" value="1"/>
</dbReference>
<evidence type="ECO:0000256" key="5">
    <source>
        <dbReference type="ARBA" id="ARBA00022833"/>
    </source>
</evidence>
<dbReference type="PROSITE" id="PS52027">
    <property type="entry name" value="ZF_C2HC_C3H"/>
    <property type="match status" value="2"/>
</dbReference>
<dbReference type="Proteomes" id="UP000280834">
    <property type="component" value="Unassembled WGS sequence"/>
</dbReference>
<evidence type="ECO:0000313" key="11">
    <source>
        <dbReference type="Proteomes" id="UP000280834"/>
    </source>
</evidence>
<evidence type="ECO:0000259" key="9">
    <source>
        <dbReference type="PROSITE" id="PS52027"/>
    </source>
</evidence>
<gene>
    <name evidence="10" type="ORF">BTMF_LOCUS209</name>
</gene>
<proteinExistence type="inferred from homology"/>
<dbReference type="WBParaSite" id="BTMF_0000084501-mRNA-1">
    <property type="protein sequence ID" value="BTMF_0000084501-mRNA-1"/>
    <property type="gene ID" value="BTMF_0000084501"/>
</dbReference>
<protein>
    <submittedName>
        <fullName evidence="12">C2H2-type domain-containing protein</fullName>
    </submittedName>
</protein>
<reference evidence="10 11" key="2">
    <citation type="submission" date="2018-11" db="EMBL/GenBank/DDBJ databases">
        <authorList>
            <consortium name="Pathogen Informatics"/>
        </authorList>
    </citation>
    <scope>NUCLEOTIDE SEQUENCE [LARGE SCALE GENOMIC DNA]</scope>
</reference>
<evidence type="ECO:0000256" key="4">
    <source>
        <dbReference type="ARBA" id="ARBA00022771"/>
    </source>
</evidence>
<name>A0A0R3Q3H7_9BILA</name>
<keyword evidence="2" id="KW-0479">Metal-binding</keyword>
<feature type="region of interest" description="Disordered" evidence="7">
    <location>
        <begin position="167"/>
        <end position="328"/>
    </location>
</feature>
<keyword evidence="4 6" id="KW-0863">Zinc-finger</keyword>
<dbReference type="GO" id="GO:0008270">
    <property type="term" value="F:zinc ion binding"/>
    <property type="evidence" value="ECO:0007669"/>
    <property type="project" value="UniProtKB-KW"/>
</dbReference>
<dbReference type="InterPro" id="IPR049899">
    <property type="entry name" value="Znf_C2HC_C3H"/>
</dbReference>
<sequence length="328" mass="37641">MVNLPGENEKVYPCEICGRNFVKNSLMKHEVICQKMVKAKRKVFDSGKQRATGSDITIDNVINARKEREKLGGTFPRPKTSWREKHETFVNAVSTSKQTNNSLRADTPFSVVPKVRIEDLVYISMAYCLLAGFGLLAFNLMNYVKCEYCERSFNKAAAERHIPFCKTQQKKKGPIKIQKIRSQQSNATMIRSEANDCHRLTNKSLSRDNKMNSKKNDYHSTISEHRSSISSRRSGSSQRLNVNNISENDRRRERSLSRKRNNSATHSTNKFIKQISSASERERTNSLGLYRAISREQTSAPMSRQSSLTRKDNGTEKKSYQERNLKEN</sequence>
<feature type="compositionally biased region" description="Polar residues" evidence="7">
    <location>
        <begin position="295"/>
        <end position="308"/>
    </location>
</feature>
<reference evidence="12" key="1">
    <citation type="submission" date="2017-02" db="UniProtKB">
        <authorList>
            <consortium name="WormBaseParasite"/>
        </authorList>
    </citation>
    <scope>IDENTIFICATION</scope>
</reference>
<dbReference type="InterPro" id="IPR026319">
    <property type="entry name" value="ZC2HC1A/B-like"/>
</dbReference>
<feature type="compositionally biased region" description="Basic and acidic residues" evidence="7">
    <location>
        <begin position="193"/>
        <end position="227"/>
    </location>
</feature>
<evidence type="ECO:0000256" key="7">
    <source>
        <dbReference type="SAM" id="MobiDB-lite"/>
    </source>
</evidence>
<feature type="domain" description="C2HC/C3H-type" evidence="9">
    <location>
        <begin position="142"/>
        <end position="171"/>
    </location>
</feature>
<accession>A0A0R3Q3H7</accession>
<dbReference type="EMBL" id="UZAG01000082">
    <property type="protein sequence ID" value="VDO07015.1"/>
    <property type="molecule type" value="Genomic_DNA"/>
</dbReference>
<evidence type="ECO:0000256" key="2">
    <source>
        <dbReference type="ARBA" id="ARBA00022723"/>
    </source>
</evidence>